<feature type="transmembrane region" description="Helical" evidence="1">
    <location>
        <begin position="34"/>
        <end position="52"/>
    </location>
</feature>
<accession>A0A0P0G235</accession>
<protein>
    <submittedName>
        <fullName evidence="2">Uncharacterized protein</fullName>
    </submittedName>
</protein>
<evidence type="ECO:0000256" key="1">
    <source>
        <dbReference type="SAM" id="Phobius"/>
    </source>
</evidence>
<dbReference type="PATRIC" id="fig|246787.4.peg.4681"/>
<dbReference type="Proteomes" id="UP000061809">
    <property type="component" value="Chromosome"/>
</dbReference>
<gene>
    <name evidence="2" type="ORF">BcellWH2_04528</name>
</gene>
<sequence>MDNKKLNEQESLELITQMIQNTKFKMVKYAGTPFLVWGYMTVVTSLLVWYLLKETGNYYWQFLWLLMPAVSCCFSFVFMMVIPGHYLNIMSKRRV</sequence>
<feature type="transmembrane region" description="Helical" evidence="1">
    <location>
        <begin position="58"/>
        <end position="82"/>
    </location>
</feature>
<proteinExistence type="predicted"/>
<dbReference type="EMBL" id="CP012801">
    <property type="protein sequence ID" value="ALJ61744.1"/>
    <property type="molecule type" value="Genomic_DNA"/>
</dbReference>
<organism evidence="2 3">
    <name type="scientific">Bacteroides cellulosilyticus</name>
    <dbReference type="NCBI Taxonomy" id="246787"/>
    <lineage>
        <taxon>Bacteria</taxon>
        <taxon>Pseudomonadati</taxon>
        <taxon>Bacteroidota</taxon>
        <taxon>Bacteroidia</taxon>
        <taxon>Bacteroidales</taxon>
        <taxon>Bacteroidaceae</taxon>
        <taxon>Bacteroides</taxon>
    </lineage>
</organism>
<name>A0A0P0G235_9BACE</name>
<evidence type="ECO:0000313" key="2">
    <source>
        <dbReference type="EMBL" id="ALJ61744.1"/>
    </source>
</evidence>
<dbReference type="AlphaFoldDB" id="A0A0P0G235"/>
<keyword evidence="1" id="KW-1133">Transmembrane helix</keyword>
<keyword evidence="1" id="KW-0472">Membrane</keyword>
<evidence type="ECO:0000313" key="3">
    <source>
        <dbReference type="Proteomes" id="UP000061809"/>
    </source>
</evidence>
<reference evidence="2 3" key="1">
    <citation type="journal article" date="2015" name="Science">
        <title>Genetic determinants of in vivo fitness and diet responsiveness in multiple human gut Bacteroides.</title>
        <authorList>
            <person name="Wu M."/>
            <person name="McNulty N.P."/>
            <person name="Rodionov D.A."/>
            <person name="Khoroshkin M.S."/>
            <person name="Griffin N.W."/>
            <person name="Cheng J."/>
            <person name="Latreille P."/>
            <person name="Kerstetter R.A."/>
            <person name="Terrapon N."/>
            <person name="Henrissat B."/>
            <person name="Osterman A.L."/>
            <person name="Gordon J.I."/>
        </authorList>
    </citation>
    <scope>NUCLEOTIDE SEQUENCE [LARGE SCALE GENOMIC DNA]</scope>
    <source>
        <strain evidence="2 3">WH2</strain>
    </source>
</reference>
<keyword evidence="1" id="KW-0812">Transmembrane</keyword>
<dbReference type="KEGG" id="bcel:BcellWH2_04528"/>